<accession>A0ABV4DN99</accession>
<comment type="caution">
    <text evidence="1">The sequence shown here is derived from an EMBL/GenBank/DDBJ whole genome shotgun (WGS) entry which is preliminary data.</text>
</comment>
<gene>
    <name evidence="1" type="ORF">AALT52_01785</name>
</gene>
<evidence type="ECO:0000313" key="1">
    <source>
        <dbReference type="EMBL" id="MEY8661628.1"/>
    </source>
</evidence>
<evidence type="ECO:0000313" key="2">
    <source>
        <dbReference type="Proteomes" id="UP001565236"/>
    </source>
</evidence>
<dbReference type="EMBL" id="JBCLUF010000004">
    <property type="protein sequence ID" value="MEY8661628.1"/>
    <property type="molecule type" value="Genomic_DNA"/>
</dbReference>
<name>A0ABV4DN99_9LACO</name>
<dbReference type="Pfam" id="PF06115">
    <property type="entry name" value="DUF956"/>
    <property type="match status" value="1"/>
</dbReference>
<organism evidence="1 2">
    <name type="scientific">Ligilactobacillus faecis</name>
    <dbReference type="NCBI Taxonomy" id="762833"/>
    <lineage>
        <taxon>Bacteria</taxon>
        <taxon>Bacillati</taxon>
        <taxon>Bacillota</taxon>
        <taxon>Bacilli</taxon>
        <taxon>Lactobacillales</taxon>
        <taxon>Lactobacillaceae</taxon>
        <taxon>Ligilactobacillus</taxon>
    </lineage>
</organism>
<dbReference type="RefSeq" id="WP_369940636.1">
    <property type="nucleotide sequence ID" value="NZ_JBCLUF010000004.1"/>
</dbReference>
<dbReference type="InterPro" id="IPR010360">
    <property type="entry name" value="DUF956"/>
</dbReference>
<sequence>MVKSLNTSRELTDKGTWYQSGPFYGNVMVGDCAFEFYSETNLQNYIQIPWEEITYVVVDYYFNGKYIPRFEIRTKQNGKFRFSTRNSRATLKAMQAHLPRESFRKAPSICLLLRRRLKSLFAKH</sequence>
<reference evidence="1 2" key="1">
    <citation type="submission" date="2024-03" db="EMBL/GenBank/DDBJ databases">
        <title>Mouse gut bacterial collection (mGBC) of GemPharmatech.</title>
        <authorList>
            <person name="He Y."/>
            <person name="Dong L."/>
            <person name="Wu D."/>
            <person name="Gao X."/>
            <person name="Lin Z."/>
        </authorList>
    </citation>
    <scope>NUCLEOTIDE SEQUENCE [LARGE SCALE GENOMIC DNA]</scope>
    <source>
        <strain evidence="1 2">15-30</strain>
    </source>
</reference>
<dbReference type="Proteomes" id="UP001565236">
    <property type="component" value="Unassembled WGS sequence"/>
</dbReference>
<proteinExistence type="predicted"/>
<protein>
    <submittedName>
        <fullName evidence="1">DUF956 family protein</fullName>
    </submittedName>
</protein>
<keyword evidence="2" id="KW-1185">Reference proteome</keyword>